<evidence type="ECO:0000313" key="2">
    <source>
        <dbReference type="EMBL" id="KAF7510203.1"/>
    </source>
</evidence>
<sequence>MASVQTPVRQPFGVLDSSKLRNLQSIKNCQNAIAPSSAPSLKRRHIALDLSDSENVDPIDFKAAGSKRMKTDISDDLCKPSAFTLKTFSKPSSRISSSSILTPRPATPTIKTAIKPTIASSAPAAAGRSPTKSKRSGILSNRRTRLNAPVLGSRSRAPLSLAAALNGTLANKKHKKHVDTANLEDSKPKSWFFDIYEETEAQQDFVVNEWTMTESACSLDISDDESKAVAEDDRGKENVPPNEVHSLAITPSGNAPSAQAATSRKDLMTDEPRTPLGDLNPSDYYADGHDATSIVLVAEDEAELEKLTASDAAQDLTPEAPSTDFNFSAALPATEGEQDKLMTKAELSSLLLGAASSLPSQQDDAEAGLFDKCHGGADAEPVEPADIEIWESGSAKDESGDMEARDSIFAEL</sequence>
<evidence type="ECO:0008006" key="4">
    <source>
        <dbReference type="Google" id="ProtNLM"/>
    </source>
</evidence>
<feature type="compositionally biased region" description="Basic and acidic residues" evidence="1">
    <location>
        <begin position="224"/>
        <end position="237"/>
    </location>
</feature>
<feature type="compositionally biased region" description="Basic and acidic residues" evidence="1">
    <location>
        <begin position="394"/>
        <end position="412"/>
    </location>
</feature>
<feature type="compositionally biased region" description="Polar residues" evidence="1">
    <location>
        <begin position="249"/>
        <end position="262"/>
    </location>
</feature>
<organism evidence="2 3">
    <name type="scientific">Endocarpon pusillum</name>
    <dbReference type="NCBI Taxonomy" id="364733"/>
    <lineage>
        <taxon>Eukaryota</taxon>
        <taxon>Fungi</taxon>
        <taxon>Dikarya</taxon>
        <taxon>Ascomycota</taxon>
        <taxon>Pezizomycotina</taxon>
        <taxon>Eurotiomycetes</taxon>
        <taxon>Chaetothyriomycetidae</taxon>
        <taxon>Verrucariales</taxon>
        <taxon>Verrucariaceae</taxon>
        <taxon>Endocarpon</taxon>
    </lineage>
</organism>
<dbReference type="AlphaFoldDB" id="A0A8H7AJE2"/>
<feature type="compositionally biased region" description="Low complexity" evidence="1">
    <location>
        <begin position="116"/>
        <end position="126"/>
    </location>
</feature>
<feature type="compositionally biased region" description="Acidic residues" evidence="1">
    <location>
        <begin position="380"/>
        <end position="389"/>
    </location>
</feature>
<feature type="region of interest" description="Disordered" evidence="1">
    <location>
        <begin position="222"/>
        <end position="274"/>
    </location>
</feature>
<dbReference type="EMBL" id="JAACFV010000032">
    <property type="protein sequence ID" value="KAF7510203.1"/>
    <property type="molecule type" value="Genomic_DNA"/>
</dbReference>
<dbReference type="OrthoDB" id="425602at2759"/>
<proteinExistence type="predicted"/>
<evidence type="ECO:0000313" key="3">
    <source>
        <dbReference type="Proteomes" id="UP000606974"/>
    </source>
</evidence>
<feature type="region of interest" description="Disordered" evidence="1">
    <location>
        <begin position="116"/>
        <end position="143"/>
    </location>
</feature>
<comment type="caution">
    <text evidence="2">The sequence shown here is derived from an EMBL/GenBank/DDBJ whole genome shotgun (WGS) entry which is preliminary data.</text>
</comment>
<evidence type="ECO:0000256" key="1">
    <source>
        <dbReference type="SAM" id="MobiDB-lite"/>
    </source>
</evidence>
<reference evidence="2" key="1">
    <citation type="submission" date="2020-02" db="EMBL/GenBank/DDBJ databases">
        <authorList>
            <person name="Palmer J.M."/>
        </authorList>
    </citation>
    <scope>NUCLEOTIDE SEQUENCE</scope>
    <source>
        <strain evidence="2">EPUS1.4</strain>
        <tissue evidence="2">Thallus</tissue>
    </source>
</reference>
<accession>A0A8H7AJE2</accession>
<feature type="region of interest" description="Disordered" evidence="1">
    <location>
        <begin position="368"/>
        <end position="412"/>
    </location>
</feature>
<protein>
    <recommendedName>
        <fullName evidence="4">Thymidylate kinase</fullName>
    </recommendedName>
</protein>
<feature type="compositionally biased region" description="Basic and acidic residues" evidence="1">
    <location>
        <begin position="263"/>
        <end position="273"/>
    </location>
</feature>
<gene>
    <name evidence="2" type="ORF">GJ744_006899</name>
</gene>
<keyword evidence="3" id="KW-1185">Reference proteome</keyword>
<name>A0A8H7AJE2_9EURO</name>
<dbReference type="Proteomes" id="UP000606974">
    <property type="component" value="Unassembled WGS sequence"/>
</dbReference>